<reference evidence="2" key="1">
    <citation type="submission" date="2012-01" db="EMBL/GenBank/DDBJ databases">
        <title>Complete sequence of chromosome of Thermobacillus composti KWC4.</title>
        <authorList>
            <person name="Lucas S."/>
            <person name="Han J."/>
            <person name="Lapidus A."/>
            <person name="Cheng J.-F."/>
            <person name="Goodwin L."/>
            <person name="Pitluck S."/>
            <person name="Peters L."/>
            <person name="Ovchinnikova G."/>
            <person name="Teshima H."/>
            <person name="Detter J.C."/>
            <person name="Han C."/>
            <person name="Tapia R."/>
            <person name="Land M."/>
            <person name="Hauser L."/>
            <person name="Kyrpides N."/>
            <person name="Ivanova N."/>
            <person name="Pagani I."/>
            <person name="Anderson I."/>
            <person name="Woyke T."/>
        </authorList>
    </citation>
    <scope>NUCLEOTIDE SEQUENCE [LARGE SCALE GENOMIC DNA]</scope>
    <source>
        <strain evidence="2">DSM 18247 / JCM 13945 / KWC4</strain>
    </source>
</reference>
<evidence type="ECO:0000313" key="1">
    <source>
        <dbReference type="EMBL" id="AGA59352.1"/>
    </source>
</evidence>
<dbReference type="STRING" id="717605.Theco_3301"/>
<name>L0EHU6_THECK</name>
<protein>
    <submittedName>
        <fullName evidence="1">Uncharacterized protein</fullName>
    </submittedName>
</protein>
<sequence length="39" mass="4291">MCTGGTWYCSGTCYANNSYKQLRVSIDSTGRICNQSCDC</sequence>
<accession>L0EHU6</accession>
<evidence type="ECO:0000313" key="2">
    <source>
        <dbReference type="Proteomes" id="UP000010795"/>
    </source>
</evidence>
<dbReference type="Proteomes" id="UP000010795">
    <property type="component" value="Chromosome"/>
</dbReference>
<keyword evidence="2" id="KW-1185">Reference proteome</keyword>
<gene>
    <name evidence="1" type="ordered locus">Theco_3301</name>
</gene>
<dbReference type="KEGG" id="tco:Theco_3301"/>
<dbReference type="EMBL" id="CP003255">
    <property type="protein sequence ID" value="AGA59352.1"/>
    <property type="molecule type" value="Genomic_DNA"/>
</dbReference>
<dbReference type="AlphaFoldDB" id="L0EHU6"/>
<dbReference type="HOGENOM" id="CLU_3318390_0_0_9"/>
<organism evidence="1 2">
    <name type="scientific">Thermobacillus composti (strain DSM 18247 / JCM 13945 / KWC4)</name>
    <dbReference type="NCBI Taxonomy" id="717605"/>
    <lineage>
        <taxon>Bacteria</taxon>
        <taxon>Bacillati</taxon>
        <taxon>Bacillota</taxon>
        <taxon>Bacilli</taxon>
        <taxon>Bacillales</taxon>
        <taxon>Paenibacillaceae</taxon>
        <taxon>Thermobacillus</taxon>
    </lineage>
</organism>
<proteinExistence type="predicted"/>